<proteinExistence type="predicted"/>
<dbReference type="CDD" id="cd02042">
    <property type="entry name" value="ParAB_family"/>
    <property type="match status" value="1"/>
</dbReference>
<gene>
    <name evidence="2" type="ORF">GK091_29075</name>
</gene>
<evidence type="ECO:0000259" key="1">
    <source>
        <dbReference type="Pfam" id="PF01656"/>
    </source>
</evidence>
<evidence type="ECO:0000313" key="2">
    <source>
        <dbReference type="EMBL" id="NEU70949.1"/>
    </source>
</evidence>
<accession>A0A6M0IRJ6</accession>
<dbReference type="Proteomes" id="UP000477386">
    <property type="component" value="Unassembled WGS sequence"/>
</dbReference>
<sequence length="194" mass="20801">MKTIVVAQQKGGVGKTTLALNIALYFARNGANVAIADADAQGSLTASADLLEGLRLVSVQEVLNNRAEADLVVIDTSPRNDADLAKVLALADFVLIPVKPGYLDVLALKDTQAILQQAGIKKAGIILNMVQHRNAVTREVQELLQGFSIPLMTTQIFQRVAYTRSTMTNGVFGSDDVKAQAEIENLADEILDNL</sequence>
<comment type="caution">
    <text evidence="2">The sequence shown here is derived from an EMBL/GenBank/DDBJ whole genome shotgun (WGS) entry which is preliminary data.</text>
</comment>
<feature type="domain" description="CobQ/CobB/MinD/ParA nucleotide binding" evidence="1">
    <location>
        <begin position="4"/>
        <end position="165"/>
    </location>
</feature>
<dbReference type="Gene3D" id="3.40.50.300">
    <property type="entry name" value="P-loop containing nucleotide triphosphate hydrolases"/>
    <property type="match status" value="1"/>
</dbReference>
<dbReference type="Pfam" id="PF01656">
    <property type="entry name" value="CbiA"/>
    <property type="match status" value="1"/>
</dbReference>
<dbReference type="PANTHER" id="PTHR13696">
    <property type="entry name" value="P-LOOP CONTAINING NUCLEOSIDE TRIPHOSPHATE HYDROLASE"/>
    <property type="match status" value="1"/>
</dbReference>
<dbReference type="InterPro" id="IPR002586">
    <property type="entry name" value="CobQ/CobB/MinD/ParA_Nub-bd_dom"/>
</dbReference>
<dbReference type="PANTHER" id="PTHR13696:SF96">
    <property type="entry name" value="COBQ_COBB_MIND_PARA NUCLEOTIDE BINDING DOMAIN-CONTAINING PROTEIN"/>
    <property type="match status" value="1"/>
</dbReference>
<dbReference type="PIRSF" id="PIRSF009320">
    <property type="entry name" value="Nuc_binding_HP_1000"/>
    <property type="match status" value="1"/>
</dbReference>
<evidence type="ECO:0000313" key="3">
    <source>
        <dbReference type="Proteomes" id="UP000477386"/>
    </source>
</evidence>
<protein>
    <submittedName>
        <fullName evidence="2">ParA family protein</fullName>
    </submittedName>
</protein>
<organism evidence="2 3">
    <name type="scientific">Spirosoma agri</name>
    <dbReference type="NCBI Taxonomy" id="1987381"/>
    <lineage>
        <taxon>Bacteria</taxon>
        <taxon>Pseudomonadati</taxon>
        <taxon>Bacteroidota</taxon>
        <taxon>Cytophagia</taxon>
        <taxon>Cytophagales</taxon>
        <taxon>Cytophagaceae</taxon>
        <taxon>Spirosoma</taxon>
    </lineage>
</organism>
<name>A0A6M0IRJ6_9BACT</name>
<keyword evidence="3" id="KW-1185">Reference proteome</keyword>
<dbReference type="InterPro" id="IPR027417">
    <property type="entry name" value="P-loop_NTPase"/>
</dbReference>
<dbReference type="InterPro" id="IPR050678">
    <property type="entry name" value="DNA_Partitioning_ATPase"/>
</dbReference>
<dbReference type="RefSeq" id="WP_164044262.1">
    <property type="nucleotide sequence ID" value="NZ_JAAGNZ010000014.1"/>
</dbReference>
<dbReference type="SUPFAM" id="SSF52540">
    <property type="entry name" value="P-loop containing nucleoside triphosphate hydrolases"/>
    <property type="match status" value="1"/>
</dbReference>
<reference evidence="2 3" key="1">
    <citation type="submission" date="2020-02" db="EMBL/GenBank/DDBJ databases">
        <title>Draft genome sequence of two Spirosoma agri KCTC 52727 and Spirosoma terrae KCTC 52035.</title>
        <authorList>
            <person name="Rojas J."/>
            <person name="Ambika Manirajan B."/>
            <person name="Ratering S."/>
            <person name="Suarez C."/>
            <person name="Schnell S."/>
        </authorList>
    </citation>
    <scope>NUCLEOTIDE SEQUENCE [LARGE SCALE GENOMIC DNA]</scope>
    <source>
        <strain evidence="2 3">KCTC 52727</strain>
    </source>
</reference>
<dbReference type="EMBL" id="JAAGNZ010000014">
    <property type="protein sequence ID" value="NEU70949.1"/>
    <property type="molecule type" value="Genomic_DNA"/>
</dbReference>
<dbReference type="AlphaFoldDB" id="A0A6M0IRJ6"/>